<organism evidence="2 3">
    <name type="scientific">Geotalea uraniireducens (strain Rf4)</name>
    <name type="common">Geobacter uraniireducens</name>
    <dbReference type="NCBI Taxonomy" id="351605"/>
    <lineage>
        <taxon>Bacteria</taxon>
        <taxon>Pseudomonadati</taxon>
        <taxon>Thermodesulfobacteriota</taxon>
        <taxon>Desulfuromonadia</taxon>
        <taxon>Geobacterales</taxon>
        <taxon>Geobacteraceae</taxon>
        <taxon>Geotalea</taxon>
    </lineage>
</organism>
<accession>A5GDG9</accession>
<dbReference type="InterPro" id="IPR037171">
    <property type="entry name" value="NagB/RpiA_transferase-like"/>
</dbReference>
<dbReference type="EMBL" id="CP000698">
    <property type="protein sequence ID" value="ABQ24369.1"/>
    <property type="molecule type" value="Genomic_DNA"/>
</dbReference>
<protein>
    <recommendedName>
        <fullName evidence="1">LUD domain-containing protein</fullName>
    </recommendedName>
</protein>
<evidence type="ECO:0000313" key="3">
    <source>
        <dbReference type="Proteomes" id="UP000006695"/>
    </source>
</evidence>
<dbReference type="Pfam" id="PF02589">
    <property type="entry name" value="LUD_dom"/>
    <property type="match status" value="1"/>
</dbReference>
<dbReference type="SUPFAM" id="SSF100950">
    <property type="entry name" value="NagB/RpiA/CoA transferase-like"/>
    <property type="match status" value="1"/>
</dbReference>
<dbReference type="InterPro" id="IPR003741">
    <property type="entry name" value="LUD_dom"/>
</dbReference>
<dbReference type="Proteomes" id="UP000006695">
    <property type="component" value="Chromosome"/>
</dbReference>
<dbReference type="AlphaFoldDB" id="A5GDG9"/>
<name>A5GDG9_GEOUR</name>
<evidence type="ECO:0000259" key="1">
    <source>
        <dbReference type="Pfam" id="PF02589"/>
    </source>
</evidence>
<dbReference type="OrthoDB" id="9794187at2"/>
<dbReference type="PANTHER" id="PTHR43682:SF1">
    <property type="entry name" value="LACTATE UTILIZATION PROTEIN C"/>
    <property type="match status" value="1"/>
</dbReference>
<dbReference type="PANTHER" id="PTHR43682">
    <property type="entry name" value="LACTATE UTILIZATION PROTEIN C"/>
    <property type="match status" value="1"/>
</dbReference>
<dbReference type="HOGENOM" id="CLU_090664_1_3_7"/>
<sequence>MYEQFKLRAEGVGAEVHRFRTRGDALGFILTFLQQEGTADAPQSYAVWANGPFLTGIDTAQLSGKVPGLSFNVSRQTAADSRIGISEAGWALTDTGSLVADQTAVEQRLAATLPVIHITLIGTDRILPDKTAVFSRITPETSRYIAFITGPSRTADIERVLTIGVHGPKRLVIVFIDELDGVAE</sequence>
<dbReference type="Gene3D" id="3.40.50.10420">
    <property type="entry name" value="NagB/RpiA/CoA transferase-like"/>
    <property type="match status" value="1"/>
</dbReference>
<proteinExistence type="predicted"/>
<dbReference type="STRING" id="351605.Gura_0153"/>
<dbReference type="InterPro" id="IPR024185">
    <property type="entry name" value="FTHF_cligase-like_sf"/>
</dbReference>
<gene>
    <name evidence="2" type="ordered locus">Gura_0153</name>
</gene>
<evidence type="ECO:0000313" key="2">
    <source>
        <dbReference type="EMBL" id="ABQ24369.1"/>
    </source>
</evidence>
<dbReference type="KEGG" id="gur:Gura_0153"/>
<reference evidence="2 3" key="1">
    <citation type="submission" date="2007-05" db="EMBL/GenBank/DDBJ databases">
        <title>Complete sequence of Geobacter uraniireducens Rf4.</title>
        <authorList>
            <consortium name="US DOE Joint Genome Institute"/>
            <person name="Copeland A."/>
            <person name="Lucas S."/>
            <person name="Lapidus A."/>
            <person name="Barry K."/>
            <person name="Detter J.C."/>
            <person name="Glavina del Rio T."/>
            <person name="Hammon N."/>
            <person name="Israni S."/>
            <person name="Dalin E."/>
            <person name="Tice H."/>
            <person name="Pitluck S."/>
            <person name="Chertkov O."/>
            <person name="Brettin T."/>
            <person name="Bruce D."/>
            <person name="Han C."/>
            <person name="Schmutz J."/>
            <person name="Larimer F."/>
            <person name="Land M."/>
            <person name="Hauser L."/>
            <person name="Kyrpides N."/>
            <person name="Mikhailova N."/>
            <person name="Shelobolina E."/>
            <person name="Aklujkar M."/>
            <person name="Lovley D."/>
            <person name="Richardson P."/>
        </authorList>
    </citation>
    <scope>NUCLEOTIDE SEQUENCE [LARGE SCALE GENOMIC DNA]</scope>
    <source>
        <strain evidence="2 3">Rf4</strain>
    </source>
</reference>
<keyword evidence="3" id="KW-1185">Reference proteome</keyword>
<dbReference type="RefSeq" id="WP_011937098.1">
    <property type="nucleotide sequence ID" value="NC_009483.1"/>
</dbReference>
<feature type="domain" description="LUD" evidence="1">
    <location>
        <begin position="3"/>
        <end position="176"/>
    </location>
</feature>